<proteinExistence type="predicted"/>
<dbReference type="EMBL" id="JALLBG020000272">
    <property type="protein sequence ID" value="KAL3757175.1"/>
    <property type="molecule type" value="Genomic_DNA"/>
</dbReference>
<organism evidence="1 2">
    <name type="scientific">Discostella pseudostelligera</name>
    <dbReference type="NCBI Taxonomy" id="259834"/>
    <lineage>
        <taxon>Eukaryota</taxon>
        <taxon>Sar</taxon>
        <taxon>Stramenopiles</taxon>
        <taxon>Ochrophyta</taxon>
        <taxon>Bacillariophyta</taxon>
        <taxon>Coscinodiscophyceae</taxon>
        <taxon>Thalassiosirophycidae</taxon>
        <taxon>Stephanodiscales</taxon>
        <taxon>Stephanodiscaceae</taxon>
        <taxon>Discostella</taxon>
    </lineage>
</organism>
<dbReference type="AlphaFoldDB" id="A0ABD3LZH8"/>
<sequence length="346" mass="39427">MNCRSLGNIKKYLPWSHALMRRKVYAAAQDGGVWGLASTMSSATAPRSKSTFVDGNKSIFPWRHNSSLPERVLERNDLSGPFNPTARDPTFLRKIIAARELNIPVWDALPIPLHKNSWEVSLADNFVVAFAFAMEELFRSIFQVRVKNENGIISLDSAASIDSTNNAGHKREISFEDNKYLYGMMDKKLIDKYKINPENLEVKLSFEPIYSELQNIFAVPVPGLTREMVEENPYLRGSLYRLHAAYDENGFDEHYFDLLTDFAKHGPDKRTIIAEAVITCREFFQVKVAPSNVVVQGMEDECDEEEVVHIVRFEVVTDENHEEGGRVIGNWKIIDIDDLLQGNVFH</sequence>
<dbReference type="Proteomes" id="UP001530293">
    <property type="component" value="Unassembled WGS sequence"/>
</dbReference>
<protein>
    <recommendedName>
        <fullName evidence="3">Tim44-like domain-containing protein</fullName>
    </recommendedName>
</protein>
<comment type="caution">
    <text evidence="1">The sequence shown here is derived from an EMBL/GenBank/DDBJ whole genome shotgun (WGS) entry which is preliminary data.</text>
</comment>
<evidence type="ECO:0008006" key="3">
    <source>
        <dbReference type="Google" id="ProtNLM"/>
    </source>
</evidence>
<reference evidence="1 2" key="1">
    <citation type="submission" date="2024-10" db="EMBL/GenBank/DDBJ databases">
        <title>Updated reference genomes for cyclostephanoid diatoms.</title>
        <authorList>
            <person name="Roberts W.R."/>
            <person name="Alverson A.J."/>
        </authorList>
    </citation>
    <scope>NUCLEOTIDE SEQUENCE [LARGE SCALE GENOMIC DNA]</scope>
    <source>
        <strain evidence="1 2">AJA232-27</strain>
    </source>
</reference>
<evidence type="ECO:0000313" key="1">
    <source>
        <dbReference type="EMBL" id="KAL3757175.1"/>
    </source>
</evidence>
<keyword evidence="2" id="KW-1185">Reference proteome</keyword>
<evidence type="ECO:0000313" key="2">
    <source>
        <dbReference type="Proteomes" id="UP001530293"/>
    </source>
</evidence>
<gene>
    <name evidence="1" type="ORF">ACHAWU_004607</name>
</gene>
<accession>A0ABD3LZH8</accession>
<name>A0ABD3LZH8_9STRA</name>